<evidence type="ECO:0000256" key="2">
    <source>
        <dbReference type="ARBA" id="ARBA00007362"/>
    </source>
</evidence>
<keyword evidence="3" id="KW-0472">Membrane</keyword>
<evidence type="ECO:0000259" key="4">
    <source>
        <dbReference type="Pfam" id="PF00892"/>
    </source>
</evidence>
<dbReference type="InterPro" id="IPR037185">
    <property type="entry name" value="EmrE-like"/>
</dbReference>
<evidence type="ECO:0000256" key="3">
    <source>
        <dbReference type="SAM" id="Phobius"/>
    </source>
</evidence>
<keyword evidence="6" id="KW-1185">Reference proteome</keyword>
<feature type="transmembrane region" description="Helical" evidence="3">
    <location>
        <begin position="46"/>
        <end position="64"/>
    </location>
</feature>
<gene>
    <name evidence="5" type="ORF">OIH86_09680</name>
</gene>
<name>A0ABT3DGW6_9BACI</name>
<dbReference type="Pfam" id="PF00892">
    <property type="entry name" value="EamA"/>
    <property type="match status" value="1"/>
</dbReference>
<sequence>MFVSGVAYWYWAKALHVLEATQVSVFLYLEPLATLIAAVVLLHEKIILISVIGGIIIIIGVIFVNGQLHHVLNWFYGRNKH</sequence>
<comment type="caution">
    <text evidence="5">The sequence shown here is derived from an EMBL/GenBank/DDBJ whole genome shotgun (WGS) entry which is preliminary data.</text>
</comment>
<dbReference type="SUPFAM" id="SSF103481">
    <property type="entry name" value="Multidrug resistance efflux transporter EmrE"/>
    <property type="match status" value="1"/>
</dbReference>
<evidence type="ECO:0000256" key="1">
    <source>
        <dbReference type="ARBA" id="ARBA00004127"/>
    </source>
</evidence>
<dbReference type="InterPro" id="IPR000620">
    <property type="entry name" value="EamA_dom"/>
</dbReference>
<reference evidence="5 6" key="1">
    <citation type="submission" date="2022-10" db="EMBL/GenBank/DDBJ databases">
        <title>Draft genome assembly of moderately radiation resistant bacterium Metabacillus halosaccharovorans.</title>
        <authorList>
            <person name="Pal S."/>
            <person name="Gopinathan A."/>
        </authorList>
    </citation>
    <scope>NUCLEOTIDE SEQUENCE [LARGE SCALE GENOMIC DNA]</scope>
    <source>
        <strain evidence="5 6">VITHBRA001</strain>
    </source>
</reference>
<dbReference type="Gene3D" id="1.10.3730.20">
    <property type="match status" value="1"/>
</dbReference>
<comment type="subcellular location">
    <subcellularLocation>
        <location evidence="1">Endomembrane system</location>
        <topology evidence="1">Multi-pass membrane protein</topology>
    </subcellularLocation>
</comment>
<dbReference type="EMBL" id="JAOYEY010000035">
    <property type="protein sequence ID" value="MCV9885927.1"/>
    <property type="molecule type" value="Genomic_DNA"/>
</dbReference>
<protein>
    <submittedName>
        <fullName evidence="5">DMT family transporter</fullName>
    </submittedName>
</protein>
<organism evidence="5 6">
    <name type="scientific">Metabacillus halosaccharovorans</name>
    <dbReference type="NCBI Taxonomy" id="930124"/>
    <lineage>
        <taxon>Bacteria</taxon>
        <taxon>Bacillati</taxon>
        <taxon>Bacillota</taxon>
        <taxon>Bacilli</taxon>
        <taxon>Bacillales</taxon>
        <taxon>Bacillaceae</taxon>
        <taxon>Metabacillus</taxon>
    </lineage>
</organism>
<dbReference type="Proteomes" id="UP001526147">
    <property type="component" value="Unassembled WGS sequence"/>
</dbReference>
<accession>A0ABT3DGW6</accession>
<keyword evidence="3" id="KW-0812">Transmembrane</keyword>
<keyword evidence="3" id="KW-1133">Transmembrane helix</keyword>
<feature type="transmembrane region" description="Helical" evidence="3">
    <location>
        <begin position="20"/>
        <end position="41"/>
    </location>
</feature>
<evidence type="ECO:0000313" key="6">
    <source>
        <dbReference type="Proteomes" id="UP001526147"/>
    </source>
</evidence>
<comment type="similarity">
    <text evidence="2">Belongs to the EamA transporter family.</text>
</comment>
<evidence type="ECO:0000313" key="5">
    <source>
        <dbReference type="EMBL" id="MCV9885927.1"/>
    </source>
</evidence>
<feature type="domain" description="EamA" evidence="4">
    <location>
        <begin position="3"/>
        <end position="65"/>
    </location>
</feature>
<proteinExistence type="inferred from homology"/>